<comment type="caution">
    <text evidence="1">The sequence shown here is derived from an EMBL/GenBank/DDBJ whole genome shotgun (WGS) entry which is preliminary data.</text>
</comment>
<dbReference type="EMBL" id="BAABME010003260">
    <property type="protein sequence ID" value="GAA0158106.1"/>
    <property type="molecule type" value="Genomic_DNA"/>
</dbReference>
<keyword evidence="2" id="KW-1185">Reference proteome</keyword>
<accession>A0AAV3Q570</accession>
<gene>
    <name evidence="1" type="ORF">LIER_15216</name>
</gene>
<evidence type="ECO:0000313" key="1">
    <source>
        <dbReference type="EMBL" id="GAA0158106.1"/>
    </source>
</evidence>
<dbReference type="Proteomes" id="UP001454036">
    <property type="component" value="Unassembled WGS sequence"/>
</dbReference>
<sequence>MYNEFKKPLQMEYFEGLFVESPLTETLAEDAEVAEEGVEVADREATNDDEATTVNGVLPVACEGVVRNDHSTVAIPLSMPPYSLLSV</sequence>
<organism evidence="1 2">
    <name type="scientific">Lithospermum erythrorhizon</name>
    <name type="common">Purple gromwell</name>
    <name type="synonym">Lithospermum officinale var. erythrorhizon</name>
    <dbReference type="NCBI Taxonomy" id="34254"/>
    <lineage>
        <taxon>Eukaryota</taxon>
        <taxon>Viridiplantae</taxon>
        <taxon>Streptophyta</taxon>
        <taxon>Embryophyta</taxon>
        <taxon>Tracheophyta</taxon>
        <taxon>Spermatophyta</taxon>
        <taxon>Magnoliopsida</taxon>
        <taxon>eudicotyledons</taxon>
        <taxon>Gunneridae</taxon>
        <taxon>Pentapetalae</taxon>
        <taxon>asterids</taxon>
        <taxon>lamiids</taxon>
        <taxon>Boraginales</taxon>
        <taxon>Boraginaceae</taxon>
        <taxon>Boraginoideae</taxon>
        <taxon>Lithospermeae</taxon>
        <taxon>Lithospermum</taxon>
    </lineage>
</organism>
<name>A0AAV3Q570_LITER</name>
<reference evidence="1 2" key="1">
    <citation type="submission" date="2024-01" db="EMBL/GenBank/DDBJ databases">
        <title>The complete chloroplast genome sequence of Lithospermum erythrorhizon: insights into the phylogenetic relationship among Boraginaceae species and the maternal lineages of purple gromwells.</title>
        <authorList>
            <person name="Okada T."/>
            <person name="Watanabe K."/>
        </authorList>
    </citation>
    <scope>NUCLEOTIDE SEQUENCE [LARGE SCALE GENOMIC DNA]</scope>
</reference>
<dbReference type="AlphaFoldDB" id="A0AAV3Q570"/>
<evidence type="ECO:0000313" key="2">
    <source>
        <dbReference type="Proteomes" id="UP001454036"/>
    </source>
</evidence>
<proteinExistence type="predicted"/>
<protein>
    <submittedName>
        <fullName evidence="1">Uncharacterized protein</fullName>
    </submittedName>
</protein>